<reference evidence="5 6" key="1">
    <citation type="submission" date="2018-06" db="EMBL/GenBank/DDBJ databases">
        <title>Noncontiguous genome sequence of Ruminococcaceae bacterium ASD2818.</title>
        <authorList>
            <person name="Chaplin A.V."/>
            <person name="Sokolova S.R."/>
            <person name="Kochetkova T.O."/>
            <person name="Goltsov A.Y."/>
            <person name="Trofimov D.Y."/>
            <person name="Efimov B.A."/>
        </authorList>
    </citation>
    <scope>NUCLEOTIDE SEQUENCE [LARGE SCALE GENOMIC DNA]</scope>
    <source>
        <strain evidence="5 6">ASD2818</strain>
    </source>
</reference>
<gene>
    <name evidence="5" type="ORF">DPQ25_05050</name>
</gene>
<evidence type="ECO:0000256" key="3">
    <source>
        <dbReference type="ARBA" id="ARBA00023163"/>
    </source>
</evidence>
<dbReference type="SMART" id="SM00347">
    <property type="entry name" value="HTH_MARR"/>
    <property type="match status" value="1"/>
</dbReference>
<evidence type="ECO:0000313" key="5">
    <source>
        <dbReference type="EMBL" id="RAQ29673.1"/>
    </source>
</evidence>
<keyword evidence="6" id="KW-1185">Reference proteome</keyword>
<dbReference type="InterPro" id="IPR036390">
    <property type="entry name" value="WH_DNA-bd_sf"/>
</dbReference>
<evidence type="ECO:0000256" key="1">
    <source>
        <dbReference type="ARBA" id="ARBA00023015"/>
    </source>
</evidence>
<dbReference type="InterPro" id="IPR036388">
    <property type="entry name" value="WH-like_DNA-bd_sf"/>
</dbReference>
<dbReference type="PANTHER" id="PTHR42756:SF1">
    <property type="entry name" value="TRANSCRIPTIONAL REPRESSOR OF EMRAB OPERON"/>
    <property type="match status" value="1"/>
</dbReference>
<dbReference type="PROSITE" id="PS50995">
    <property type="entry name" value="HTH_MARR_2"/>
    <property type="match status" value="1"/>
</dbReference>
<feature type="domain" description="HTH marR-type" evidence="4">
    <location>
        <begin position="10"/>
        <end position="149"/>
    </location>
</feature>
<dbReference type="EMBL" id="QLYR01000002">
    <property type="protein sequence ID" value="RAQ29673.1"/>
    <property type="molecule type" value="Genomic_DNA"/>
</dbReference>
<protein>
    <submittedName>
        <fullName evidence="5">MarR family transcriptional regulator</fullName>
    </submittedName>
</protein>
<sequence>MGMPAAADAQPDFGRLIHALSHHLRRRSPVSEGGGELTHMQRHILFYILMESLNREIYQKDVEEEFHIRRSTATGMLQLMEKSGFITRESVPQDARLKKIVPTKKAGRFRTQVQANIARMEQKLADGIPPQDLDTCREVLLHMLGNLTQNERRTDNEQGGNDE</sequence>
<dbReference type="AlphaFoldDB" id="A0A328UJG8"/>
<dbReference type="Proteomes" id="UP000249377">
    <property type="component" value="Unassembled WGS sequence"/>
</dbReference>
<dbReference type="PANTHER" id="PTHR42756">
    <property type="entry name" value="TRANSCRIPTIONAL REGULATOR, MARR"/>
    <property type="match status" value="1"/>
</dbReference>
<evidence type="ECO:0000313" key="6">
    <source>
        <dbReference type="Proteomes" id="UP000249377"/>
    </source>
</evidence>
<dbReference type="SUPFAM" id="SSF46785">
    <property type="entry name" value="Winged helix' DNA-binding domain"/>
    <property type="match status" value="1"/>
</dbReference>
<keyword evidence="3" id="KW-0804">Transcription</keyword>
<accession>A0A328UJG8</accession>
<keyword evidence="2" id="KW-0238">DNA-binding</keyword>
<dbReference type="Pfam" id="PF12802">
    <property type="entry name" value="MarR_2"/>
    <property type="match status" value="1"/>
</dbReference>
<keyword evidence="1" id="KW-0805">Transcription regulation</keyword>
<evidence type="ECO:0000259" key="4">
    <source>
        <dbReference type="PROSITE" id="PS50995"/>
    </source>
</evidence>
<evidence type="ECO:0000256" key="2">
    <source>
        <dbReference type="ARBA" id="ARBA00023125"/>
    </source>
</evidence>
<dbReference type="InterPro" id="IPR000835">
    <property type="entry name" value="HTH_MarR-typ"/>
</dbReference>
<dbReference type="Gene3D" id="1.10.10.10">
    <property type="entry name" value="Winged helix-like DNA-binding domain superfamily/Winged helix DNA-binding domain"/>
    <property type="match status" value="1"/>
</dbReference>
<name>A0A328UJG8_9FIRM</name>
<proteinExistence type="predicted"/>
<organism evidence="5 6">
    <name type="scientific">Hydrogeniiclostridium mannosilyticum</name>
    <dbReference type="NCBI Taxonomy" id="2764322"/>
    <lineage>
        <taxon>Bacteria</taxon>
        <taxon>Bacillati</taxon>
        <taxon>Bacillota</taxon>
        <taxon>Clostridia</taxon>
        <taxon>Eubacteriales</taxon>
        <taxon>Acutalibacteraceae</taxon>
        <taxon>Hydrogeniiclostridium</taxon>
    </lineage>
</organism>
<dbReference type="GO" id="GO:0003700">
    <property type="term" value="F:DNA-binding transcription factor activity"/>
    <property type="evidence" value="ECO:0007669"/>
    <property type="project" value="InterPro"/>
</dbReference>
<dbReference type="RefSeq" id="WP_112332103.1">
    <property type="nucleotide sequence ID" value="NZ_JADPHD010000008.1"/>
</dbReference>
<dbReference type="GO" id="GO:0003677">
    <property type="term" value="F:DNA binding"/>
    <property type="evidence" value="ECO:0007669"/>
    <property type="project" value="UniProtKB-KW"/>
</dbReference>
<comment type="caution">
    <text evidence="5">The sequence shown here is derived from an EMBL/GenBank/DDBJ whole genome shotgun (WGS) entry which is preliminary data.</text>
</comment>